<evidence type="ECO:0007829" key="9">
    <source>
        <dbReference type="PeptideAtlas" id="A0A8V0Z7L2"/>
    </source>
</evidence>
<dbReference type="GO" id="GO:0019899">
    <property type="term" value="F:enzyme binding"/>
    <property type="evidence" value="ECO:0007669"/>
    <property type="project" value="Ensembl"/>
</dbReference>
<proteinExistence type="evidence at protein level"/>
<dbReference type="GO" id="GO:0034499">
    <property type="term" value="P:late endosome to Golgi transport"/>
    <property type="evidence" value="ECO:0000318"/>
    <property type="project" value="GO_Central"/>
</dbReference>
<accession>A0A8V0Z7L2</accession>
<dbReference type="GO" id="GO:0042177">
    <property type="term" value="P:negative regulation of protein catabolic process"/>
    <property type="evidence" value="ECO:0007669"/>
    <property type="project" value="Ensembl"/>
</dbReference>
<dbReference type="Ensembl" id="ENSGALT00010044646.1">
    <property type="protein sequence ID" value="ENSGALP00010026586.1"/>
    <property type="gene ID" value="ENSGALG00010018459.1"/>
</dbReference>
<dbReference type="PANTHER" id="PTHR45963">
    <property type="entry name" value="RE52028P"/>
    <property type="match status" value="1"/>
</dbReference>
<reference evidence="7" key="3">
    <citation type="submission" date="2025-09" db="UniProtKB">
        <authorList>
            <consortium name="Ensembl"/>
        </authorList>
    </citation>
    <scope>IDENTIFICATION</scope>
    <source>
        <strain evidence="7">broiler</strain>
    </source>
</reference>
<dbReference type="PANTHER" id="PTHR45963:SF3">
    <property type="entry name" value="SORTING NEXIN-12"/>
    <property type="match status" value="1"/>
</dbReference>
<dbReference type="SMART" id="SM00312">
    <property type="entry name" value="PX"/>
    <property type="match status" value="1"/>
</dbReference>
<dbReference type="FunCoup" id="A0A8V0Z7L2">
    <property type="interactions" value="2783"/>
</dbReference>
<dbReference type="InterPro" id="IPR001683">
    <property type="entry name" value="PX_dom"/>
</dbReference>
<name>A0A8V0Z7L2_CHICK</name>
<dbReference type="GO" id="GO:0015031">
    <property type="term" value="P:protein transport"/>
    <property type="evidence" value="ECO:0007669"/>
    <property type="project" value="UniProtKB-KW"/>
</dbReference>
<dbReference type="InterPro" id="IPR036871">
    <property type="entry name" value="PX_dom_sf"/>
</dbReference>
<comment type="similarity">
    <text evidence="1">Belongs to the sorting nexin family.</text>
</comment>
<reference evidence="7" key="2">
    <citation type="submission" date="2025-08" db="UniProtKB">
        <authorList>
            <consortium name="Ensembl"/>
        </authorList>
    </citation>
    <scope>IDENTIFICATION</scope>
    <source>
        <strain evidence="7">broiler</strain>
    </source>
</reference>
<keyword evidence="5" id="KW-0812">Transmembrane</keyword>
<dbReference type="Pfam" id="PF00787">
    <property type="entry name" value="PX"/>
    <property type="match status" value="1"/>
</dbReference>
<evidence type="ECO:0000256" key="1">
    <source>
        <dbReference type="ARBA" id="ARBA00010883"/>
    </source>
</evidence>
<keyword evidence="8" id="KW-1185">Reference proteome</keyword>
<dbReference type="GO" id="GO:0051224">
    <property type="term" value="P:negative regulation of protein transport"/>
    <property type="evidence" value="ECO:0007669"/>
    <property type="project" value="Ensembl"/>
</dbReference>
<dbReference type="OrthoDB" id="5227681at2759"/>
<dbReference type="GO" id="GO:0031901">
    <property type="term" value="C:early endosome membrane"/>
    <property type="evidence" value="ECO:0000318"/>
    <property type="project" value="GO_Central"/>
</dbReference>
<dbReference type="GO" id="GO:0032266">
    <property type="term" value="F:phosphatidylinositol-3-phosphate binding"/>
    <property type="evidence" value="ECO:0000318"/>
    <property type="project" value="GO_Central"/>
</dbReference>
<keyword evidence="4" id="KW-0446">Lipid-binding</keyword>
<feature type="transmembrane region" description="Helical" evidence="5">
    <location>
        <begin position="188"/>
        <end position="212"/>
    </location>
</feature>
<keyword evidence="3" id="KW-0653">Protein transport</keyword>
<evidence type="ECO:0000256" key="4">
    <source>
        <dbReference type="ARBA" id="ARBA00023121"/>
    </source>
</evidence>
<dbReference type="PROSITE" id="PS50195">
    <property type="entry name" value="PX"/>
    <property type="match status" value="1"/>
</dbReference>
<dbReference type="AlphaFoldDB" id="A0A8V0Z7L2"/>
<dbReference type="GO" id="GO:0032456">
    <property type="term" value="P:endocytic recycling"/>
    <property type="evidence" value="ECO:0000318"/>
    <property type="project" value="GO_Central"/>
</dbReference>
<sequence>MSEAAVADTRRLNAKPQDLTDAYGPPSNFLEIDIFNPQTVGMGRARYTSYELRMRTNLPIFKLKESCVRRRYSDFEWLKNELERDSKIVVPPLPGKALKRQLPFRGDEGIFEESFIEERRQGLEQFINKMSAAYICSCKRRLLIGITSQGKCASRSTWHCLPPFHPPSCKNDIYFYTKSVFSEPAFPLLNLPVCSVFSSFVTGSSLFFWAVVLA</sequence>
<organism evidence="7 8">
    <name type="scientific">Gallus gallus</name>
    <name type="common">Chicken</name>
    <dbReference type="NCBI Taxonomy" id="9031"/>
    <lineage>
        <taxon>Eukaryota</taxon>
        <taxon>Metazoa</taxon>
        <taxon>Chordata</taxon>
        <taxon>Craniata</taxon>
        <taxon>Vertebrata</taxon>
        <taxon>Euteleostomi</taxon>
        <taxon>Archelosauria</taxon>
        <taxon>Archosauria</taxon>
        <taxon>Dinosauria</taxon>
        <taxon>Saurischia</taxon>
        <taxon>Theropoda</taxon>
        <taxon>Coelurosauria</taxon>
        <taxon>Aves</taxon>
        <taxon>Neognathae</taxon>
        <taxon>Galloanserae</taxon>
        <taxon>Galliformes</taxon>
        <taxon>Phasianidae</taxon>
        <taxon>Phasianinae</taxon>
        <taxon>Gallus</taxon>
    </lineage>
</organism>
<dbReference type="GO" id="GO:0030100">
    <property type="term" value="P:regulation of endocytosis"/>
    <property type="evidence" value="ECO:0007669"/>
    <property type="project" value="Ensembl"/>
</dbReference>
<keyword evidence="9" id="KW-1267">Proteomics identification</keyword>
<gene>
    <name evidence="7" type="primary">SNX12</name>
</gene>
<evidence type="ECO:0000256" key="2">
    <source>
        <dbReference type="ARBA" id="ARBA00022448"/>
    </source>
</evidence>
<dbReference type="GeneTree" id="ENSGT00940000153609"/>
<dbReference type="SUPFAM" id="SSF64268">
    <property type="entry name" value="PX domain"/>
    <property type="match status" value="1"/>
</dbReference>
<evidence type="ECO:0000259" key="6">
    <source>
        <dbReference type="PROSITE" id="PS50195"/>
    </source>
</evidence>
<dbReference type="GO" id="GO:0010955">
    <property type="term" value="P:negative regulation of protein processing"/>
    <property type="evidence" value="ECO:0007669"/>
    <property type="project" value="Ensembl"/>
</dbReference>
<keyword evidence="5" id="KW-1133">Transmembrane helix</keyword>
<protein>
    <submittedName>
        <fullName evidence="7">Sorting nexin 12</fullName>
    </submittedName>
</protein>
<evidence type="ECO:0000256" key="5">
    <source>
        <dbReference type="SAM" id="Phobius"/>
    </source>
</evidence>
<evidence type="ECO:0000256" key="3">
    <source>
        <dbReference type="ARBA" id="ARBA00022927"/>
    </source>
</evidence>
<evidence type="ECO:0000313" key="8">
    <source>
        <dbReference type="Proteomes" id="UP000000539"/>
    </source>
</evidence>
<dbReference type="InterPro" id="IPR051074">
    <property type="entry name" value="Sorting_Nexin"/>
</dbReference>
<dbReference type="Proteomes" id="UP000000539">
    <property type="component" value="Chromosome 4"/>
</dbReference>
<keyword evidence="5" id="KW-0472">Membrane</keyword>
<keyword evidence="2" id="KW-0813">Transport</keyword>
<dbReference type="GO" id="GO:2000642">
    <property type="term" value="P:negative regulation of early endosome to late endosome transport"/>
    <property type="evidence" value="ECO:0007669"/>
    <property type="project" value="Ensembl"/>
</dbReference>
<dbReference type="GO" id="GO:0030904">
    <property type="term" value="C:retromer complex"/>
    <property type="evidence" value="ECO:0000318"/>
    <property type="project" value="GO_Central"/>
</dbReference>
<reference evidence="7" key="1">
    <citation type="submission" date="2020-11" db="EMBL/GenBank/DDBJ databases">
        <title>Gallus gallus (Chicken) genome, bGalGal1, GRCg7b, maternal haplotype autosomes + Z &amp; W.</title>
        <authorList>
            <person name="Warren W."/>
            <person name="Formenti G."/>
            <person name="Fedrigo O."/>
            <person name="Haase B."/>
            <person name="Mountcastle J."/>
            <person name="Balacco J."/>
            <person name="Tracey A."/>
            <person name="Schneider V."/>
            <person name="Okimoto R."/>
            <person name="Cheng H."/>
            <person name="Hawken R."/>
            <person name="Howe K."/>
            <person name="Jarvis E.D."/>
        </authorList>
    </citation>
    <scope>NUCLEOTIDE SEQUENCE [LARGE SCALE GENOMIC DNA]</scope>
    <source>
        <strain evidence="7">Broiler</strain>
    </source>
</reference>
<dbReference type="Gene3D" id="3.30.1520.10">
    <property type="entry name" value="Phox-like domain"/>
    <property type="match status" value="1"/>
</dbReference>
<evidence type="ECO:0000313" key="7">
    <source>
        <dbReference type="Ensembl" id="ENSGALP00010026586.1"/>
    </source>
</evidence>
<feature type="domain" description="PX" evidence="6">
    <location>
        <begin position="28"/>
        <end position="152"/>
    </location>
</feature>